<dbReference type="Proteomes" id="UP000807306">
    <property type="component" value="Unassembled WGS sequence"/>
</dbReference>
<keyword evidence="2" id="KW-1185">Reference proteome</keyword>
<dbReference type="EMBL" id="MU157887">
    <property type="protein sequence ID" value="KAF9525221.1"/>
    <property type="molecule type" value="Genomic_DNA"/>
</dbReference>
<organism evidence="1 2">
    <name type="scientific">Crepidotus variabilis</name>
    <dbReference type="NCBI Taxonomy" id="179855"/>
    <lineage>
        <taxon>Eukaryota</taxon>
        <taxon>Fungi</taxon>
        <taxon>Dikarya</taxon>
        <taxon>Basidiomycota</taxon>
        <taxon>Agaricomycotina</taxon>
        <taxon>Agaricomycetes</taxon>
        <taxon>Agaricomycetidae</taxon>
        <taxon>Agaricales</taxon>
        <taxon>Agaricineae</taxon>
        <taxon>Crepidotaceae</taxon>
        <taxon>Crepidotus</taxon>
    </lineage>
</organism>
<name>A0A9P6E9H2_9AGAR</name>
<evidence type="ECO:0000313" key="1">
    <source>
        <dbReference type="EMBL" id="KAF9525221.1"/>
    </source>
</evidence>
<sequence>MYDEGQEDEEYDWEWIQQILREQNRRVSLEDEEYEDDMLSCAGIIAYGLRKWGAVCKKGKRGLKNFHLFNKAFYRSPTLRLQ</sequence>
<gene>
    <name evidence="1" type="ORF">CPB83DRAFT_859967</name>
</gene>
<protein>
    <submittedName>
        <fullName evidence="1">Uncharacterized protein</fullName>
    </submittedName>
</protein>
<comment type="caution">
    <text evidence="1">The sequence shown here is derived from an EMBL/GenBank/DDBJ whole genome shotgun (WGS) entry which is preliminary data.</text>
</comment>
<reference evidence="1" key="1">
    <citation type="submission" date="2020-11" db="EMBL/GenBank/DDBJ databases">
        <authorList>
            <consortium name="DOE Joint Genome Institute"/>
            <person name="Ahrendt S."/>
            <person name="Riley R."/>
            <person name="Andreopoulos W."/>
            <person name="Labutti K."/>
            <person name="Pangilinan J."/>
            <person name="Ruiz-Duenas F.J."/>
            <person name="Barrasa J.M."/>
            <person name="Sanchez-Garcia M."/>
            <person name="Camarero S."/>
            <person name="Miyauchi S."/>
            <person name="Serrano A."/>
            <person name="Linde D."/>
            <person name="Babiker R."/>
            <person name="Drula E."/>
            <person name="Ayuso-Fernandez I."/>
            <person name="Pacheco R."/>
            <person name="Padilla G."/>
            <person name="Ferreira P."/>
            <person name="Barriuso J."/>
            <person name="Kellner H."/>
            <person name="Castanera R."/>
            <person name="Alfaro M."/>
            <person name="Ramirez L."/>
            <person name="Pisabarro A.G."/>
            <person name="Kuo A."/>
            <person name="Tritt A."/>
            <person name="Lipzen A."/>
            <person name="He G."/>
            <person name="Yan M."/>
            <person name="Ng V."/>
            <person name="Cullen D."/>
            <person name="Martin F."/>
            <person name="Rosso M.-N."/>
            <person name="Henrissat B."/>
            <person name="Hibbett D."/>
            <person name="Martinez A.T."/>
            <person name="Grigoriev I.V."/>
        </authorList>
    </citation>
    <scope>NUCLEOTIDE SEQUENCE</scope>
    <source>
        <strain evidence="1">CBS 506.95</strain>
    </source>
</reference>
<dbReference type="AlphaFoldDB" id="A0A9P6E9H2"/>
<proteinExistence type="predicted"/>
<evidence type="ECO:0000313" key="2">
    <source>
        <dbReference type="Proteomes" id="UP000807306"/>
    </source>
</evidence>
<accession>A0A9P6E9H2</accession>